<dbReference type="InterPro" id="IPR001431">
    <property type="entry name" value="Pept_M16_Zn_BS"/>
</dbReference>
<keyword evidence="7" id="KW-0479">Metal-binding</keyword>
<dbReference type="InterPro" id="IPR007863">
    <property type="entry name" value="Peptidase_M16_C"/>
</dbReference>
<feature type="chain" id="PRO_5045879153" description="Protease 3" evidence="15">
    <location>
        <begin position="28"/>
        <end position="961"/>
    </location>
</feature>
<dbReference type="Pfam" id="PF05193">
    <property type="entry name" value="Peptidase_M16_C"/>
    <property type="match status" value="1"/>
</dbReference>
<evidence type="ECO:0000256" key="6">
    <source>
        <dbReference type="ARBA" id="ARBA00022670"/>
    </source>
</evidence>
<protein>
    <recommendedName>
        <fullName evidence="5">Protease 3</fullName>
        <ecNumber evidence="4">3.4.24.55</ecNumber>
    </recommendedName>
    <alternativeName>
        <fullName evidence="13">Pitrilysin</fullName>
    </alternativeName>
    <alternativeName>
        <fullName evidence="12">Protease III</fullName>
    </alternativeName>
    <alternativeName>
        <fullName evidence="11">Protease pi</fullName>
    </alternativeName>
</protein>
<proteinExistence type="inferred from homology"/>
<keyword evidence="6" id="KW-0645">Protease</keyword>
<evidence type="ECO:0000256" key="4">
    <source>
        <dbReference type="ARBA" id="ARBA00012449"/>
    </source>
</evidence>
<evidence type="ECO:0000259" key="17">
    <source>
        <dbReference type="Pfam" id="PF05193"/>
    </source>
</evidence>
<keyword evidence="9" id="KW-0862">Zinc</keyword>
<feature type="domain" description="Peptidase M16 N-terminal" evidence="16">
    <location>
        <begin position="61"/>
        <end position="198"/>
    </location>
</feature>
<name>A0ABT4JYQ5_9GAMM</name>
<sequence length="961" mass="110143">MKIPYLDTPIILALLAFVFIHPNSATANSTSSETLNQMTTINKSNNDQNTYKSLQLENGLRVLLVSDPIAEKSSASLSVNVGSYQDPKQQEGLAHFLEHMLFLGTEKYPDASAYQAFITENGGANNAYTSSNTTNYYFDIREESYPEALDRFSQFFISPLFSKEFTDREKNAVHSEYLSKINDDSRRANQAFKTLLNPEHPQSRFSVGNLETLKDRPNLDLQAQLRLLFDTYYKANNMALTLISKLPIERLEALTNTYFQNIKGQPTKIIDTTPQQPLTLNNTPSVQFIEPIADIQKIQFYFPIPTQQEKYKSKPAQYLTYILGHEGAGSLLSYLKQQDWANALGASTGTPFGKEQLFSLSIRLTDSGLEHIDEVVKAVAHAIRVLKNSPIEPLYLEESQTLSRLGFEYYDYIHPIRLSSILSSRVLRYPAEDILSSFKISETAAVQDIESLMPYLNVDNMLVQLISKKGFPNSWSDKETSWNTETWYKSKYANLTPNQHLRQLFLDPYEIGQISLPEANPFLPDNLDTINEFDEHPRLIFQRPGLVYWHRSDNRFDKPASNHFLSIRFANAADTAQHYLLNRLLTRLFDEAMSEQTYLPYVAGLGYRIYPHLNGVTINTSGYSDKQFDYLKQLLNDFLTFKPSEDRFEENKKQLLKDLSNQINTPPYQLAISQLSDLITEESIPNSKMIEVLPSLTFDDLIGFMKPRLNSFNLVAFSNGNVTHAQSQQFANTLLSTTKPYLNNQTGVENDAVTLAVTDRLTHEFTANSKDQSVLYVIREQTGLTLDNELKSKMYFAILNQLFATEFYSSLRTRQQFGYIVSTHNFVMQNIPSLAFTVQSPNRSNTEIVTAIERFITNQHSRIEELSRYRFDKAKTTIMQSLLREPKSLKETTGRDWREIAKLAPDFKRKERLIETLDAISMEEFIHFYQDKIRNGNATRLLIHNHPLTLDNIDGGKWLKI</sequence>
<dbReference type="PROSITE" id="PS00143">
    <property type="entry name" value="INSULINASE"/>
    <property type="match status" value="1"/>
</dbReference>
<feature type="signal peptide" evidence="15">
    <location>
        <begin position="1"/>
        <end position="27"/>
    </location>
</feature>
<dbReference type="Gene3D" id="3.30.830.10">
    <property type="entry name" value="Metalloenzyme, LuxS/M16 peptidase-like"/>
    <property type="match status" value="4"/>
</dbReference>
<organism evidence="20 21">
    <name type="scientific">Marinomonas phaeophyticola</name>
    <dbReference type="NCBI Taxonomy" id="3004091"/>
    <lineage>
        <taxon>Bacteria</taxon>
        <taxon>Pseudomonadati</taxon>
        <taxon>Pseudomonadota</taxon>
        <taxon>Gammaproteobacteria</taxon>
        <taxon>Oceanospirillales</taxon>
        <taxon>Oceanospirillaceae</taxon>
        <taxon>Marinomonas</taxon>
    </lineage>
</organism>
<feature type="domain" description="Coenzyme PQQ synthesis protein F-like C-terminal lobe" evidence="19">
    <location>
        <begin position="799"/>
        <end position="897"/>
    </location>
</feature>
<evidence type="ECO:0000313" key="21">
    <source>
        <dbReference type="Proteomes" id="UP001149719"/>
    </source>
</evidence>
<evidence type="ECO:0000256" key="1">
    <source>
        <dbReference type="ARBA" id="ARBA00001947"/>
    </source>
</evidence>
<evidence type="ECO:0000256" key="8">
    <source>
        <dbReference type="ARBA" id="ARBA00022801"/>
    </source>
</evidence>
<comment type="caution">
    <text evidence="20">The sequence shown here is derived from an EMBL/GenBank/DDBJ whole genome shotgun (WGS) entry which is preliminary data.</text>
</comment>
<keyword evidence="8" id="KW-0378">Hydrolase</keyword>
<evidence type="ECO:0000256" key="11">
    <source>
        <dbReference type="ARBA" id="ARBA00029597"/>
    </source>
</evidence>
<dbReference type="EC" id="3.4.24.55" evidence="4"/>
<dbReference type="PANTHER" id="PTHR43690:SF18">
    <property type="entry name" value="INSULIN-DEGRADING ENZYME-RELATED"/>
    <property type="match status" value="1"/>
</dbReference>
<evidence type="ECO:0000256" key="5">
    <source>
        <dbReference type="ARBA" id="ARBA00017565"/>
    </source>
</evidence>
<dbReference type="Pfam" id="PF16187">
    <property type="entry name" value="Peptidase_M16_M"/>
    <property type="match status" value="1"/>
</dbReference>
<dbReference type="PANTHER" id="PTHR43690">
    <property type="entry name" value="NARDILYSIN"/>
    <property type="match status" value="1"/>
</dbReference>
<evidence type="ECO:0000259" key="16">
    <source>
        <dbReference type="Pfam" id="PF00675"/>
    </source>
</evidence>
<accession>A0ABT4JYQ5</accession>
<evidence type="ECO:0000256" key="12">
    <source>
        <dbReference type="ARBA" id="ARBA00031184"/>
    </source>
</evidence>
<dbReference type="Pfam" id="PF22456">
    <property type="entry name" value="PqqF-like_C_4"/>
    <property type="match status" value="1"/>
</dbReference>
<evidence type="ECO:0000256" key="15">
    <source>
        <dbReference type="SAM" id="SignalP"/>
    </source>
</evidence>
<evidence type="ECO:0000256" key="14">
    <source>
        <dbReference type="RuleBase" id="RU004447"/>
    </source>
</evidence>
<dbReference type="RefSeq" id="WP_269127462.1">
    <property type="nucleotide sequence ID" value="NZ_JAPUBN010000021.1"/>
</dbReference>
<feature type="domain" description="Peptidase M16 middle/third" evidence="18">
    <location>
        <begin position="407"/>
        <end position="691"/>
    </location>
</feature>
<keyword evidence="10" id="KW-0482">Metalloprotease</keyword>
<comment type="function">
    <text evidence="2">Endopeptidase that degrades small peptides of less than 7 kDa, such as glucagon and insulin.</text>
</comment>
<evidence type="ECO:0000259" key="19">
    <source>
        <dbReference type="Pfam" id="PF22456"/>
    </source>
</evidence>
<dbReference type="SUPFAM" id="SSF63411">
    <property type="entry name" value="LuxS/MPP-like metallohydrolase"/>
    <property type="match status" value="4"/>
</dbReference>
<evidence type="ECO:0000259" key="18">
    <source>
        <dbReference type="Pfam" id="PF16187"/>
    </source>
</evidence>
<dbReference type="Pfam" id="PF00675">
    <property type="entry name" value="Peptidase_M16"/>
    <property type="match status" value="1"/>
</dbReference>
<evidence type="ECO:0000256" key="3">
    <source>
        <dbReference type="ARBA" id="ARBA00007261"/>
    </source>
</evidence>
<dbReference type="InterPro" id="IPR054734">
    <property type="entry name" value="PqqF-like_C_4"/>
</dbReference>
<gene>
    <name evidence="20" type="ORF">O1D97_17535</name>
</gene>
<keyword evidence="21" id="KW-1185">Reference proteome</keyword>
<evidence type="ECO:0000256" key="9">
    <source>
        <dbReference type="ARBA" id="ARBA00022833"/>
    </source>
</evidence>
<dbReference type="InterPro" id="IPR032632">
    <property type="entry name" value="Peptidase_M16_M"/>
</dbReference>
<evidence type="ECO:0000256" key="13">
    <source>
        <dbReference type="ARBA" id="ARBA00033450"/>
    </source>
</evidence>
<evidence type="ECO:0000256" key="7">
    <source>
        <dbReference type="ARBA" id="ARBA00022723"/>
    </source>
</evidence>
<keyword evidence="15" id="KW-0732">Signal</keyword>
<comment type="similarity">
    <text evidence="3 14">Belongs to the peptidase M16 family.</text>
</comment>
<reference evidence="20" key="1">
    <citation type="submission" date="2022-12" db="EMBL/GenBank/DDBJ databases">
        <title>Marinomonas 15G1-11 sp. nov, isolated from marine algae.</title>
        <authorList>
            <person name="Butt M."/>
            <person name="Choi D.G."/>
            <person name="Kim J.M."/>
            <person name="Lee J.K."/>
            <person name="Baek J.H."/>
            <person name="Jeon C.O."/>
        </authorList>
    </citation>
    <scope>NUCLEOTIDE SEQUENCE</scope>
    <source>
        <strain evidence="20">15G1-11</strain>
    </source>
</reference>
<evidence type="ECO:0000256" key="10">
    <source>
        <dbReference type="ARBA" id="ARBA00023049"/>
    </source>
</evidence>
<dbReference type="EMBL" id="JAPUBN010000021">
    <property type="protein sequence ID" value="MCZ2723360.1"/>
    <property type="molecule type" value="Genomic_DNA"/>
</dbReference>
<comment type="cofactor">
    <cofactor evidence="1">
        <name>Zn(2+)</name>
        <dbReference type="ChEBI" id="CHEBI:29105"/>
    </cofactor>
</comment>
<dbReference type="InterPro" id="IPR011765">
    <property type="entry name" value="Pept_M16_N"/>
</dbReference>
<dbReference type="Proteomes" id="UP001149719">
    <property type="component" value="Unassembled WGS sequence"/>
</dbReference>
<evidence type="ECO:0000256" key="2">
    <source>
        <dbReference type="ARBA" id="ARBA00002184"/>
    </source>
</evidence>
<dbReference type="InterPro" id="IPR011249">
    <property type="entry name" value="Metalloenz_LuxS/M16"/>
</dbReference>
<evidence type="ECO:0000313" key="20">
    <source>
        <dbReference type="EMBL" id="MCZ2723360.1"/>
    </source>
</evidence>
<dbReference type="InterPro" id="IPR050626">
    <property type="entry name" value="Peptidase_M16"/>
</dbReference>
<feature type="domain" description="Peptidase M16 C-terminal" evidence="17">
    <location>
        <begin position="224"/>
        <end position="400"/>
    </location>
</feature>